<dbReference type="Proteomes" id="UP001328107">
    <property type="component" value="Unassembled WGS sequence"/>
</dbReference>
<keyword evidence="1" id="KW-0812">Transmembrane</keyword>
<reference evidence="3" key="1">
    <citation type="submission" date="2022-10" db="EMBL/GenBank/DDBJ databases">
        <title>Genome assembly of Pristionchus species.</title>
        <authorList>
            <person name="Yoshida K."/>
            <person name="Sommer R.J."/>
        </authorList>
    </citation>
    <scope>NUCLEOTIDE SEQUENCE [LARGE SCALE GENOMIC DNA]</scope>
    <source>
        <strain evidence="3">RS5460</strain>
    </source>
</reference>
<comment type="caution">
    <text evidence="2">The sequence shown here is derived from an EMBL/GenBank/DDBJ whole genome shotgun (WGS) entry which is preliminary data.</text>
</comment>
<dbReference type="AlphaFoldDB" id="A0AAN5DII7"/>
<dbReference type="EMBL" id="BTRK01000006">
    <property type="protein sequence ID" value="GMR62962.1"/>
    <property type="molecule type" value="Genomic_DNA"/>
</dbReference>
<dbReference type="PANTHER" id="PTHR45580">
    <property type="entry name" value="PROTEIN CBG05369"/>
    <property type="match status" value="1"/>
</dbReference>
<accession>A0AAN5DII7</accession>
<evidence type="ECO:0000256" key="1">
    <source>
        <dbReference type="SAM" id="Phobius"/>
    </source>
</evidence>
<dbReference type="PANTHER" id="PTHR45580:SF6">
    <property type="entry name" value="CARBOXYLESTERASE TYPE B DOMAIN-CONTAINING PROTEIN"/>
    <property type="match status" value="1"/>
</dbReference>
<keyword evidence="3" id="KW-1185">Reference proteome</keyword>
<proteinExistence type="predicted"/>
<keyword evidence="1" id="KW-0472">Membrane</keyword>
<gene>
    <name evidence="2" type="ORF">PMAYCL1PPCAC_33157</name>
</gene>
<sequence length="130" mass="15164">SDWTPVSPQLMNYYSVNRTISEGLFPHMKNGYKRNVVEYYENLFKYDEMLSQAKKTILNGPVEYKSLSLKEDFEEFRNSFDCADVFIVLCAVVAGMSFAYGLFKKCNRKVIICEREPLLDVRSKKFVISQ</sequence>
<feature type="non-terminal residue" evidence="2">
    <location>
        <position position="1"/>
    </location>
</feature>
<evidence type="ECO:0000313" key="2">
    <source>
        <dbReference type="EMBL" id="GMR62962.1"/>
    </source>
</evidence>
<feature type="transmembrane region" description="Helical" evidence="1">
    <location>
        <begin position="85"/>
        <end position="103"/>
    </location>
</feature>
<keyword evidence="1" id="KW-1133">Transmembrane helix</keyword>
<organism evidence="2 3">
    <name type="scientific">Pristionchus mayeri</name>
    <dbReference type="NCBI Taxonomy" id="1317129"/>
    <lineage>
        <taxon>Eukaryota</taxon>
        <taxon>Metazoa</taxon>
        <taxon>Ecdysozoa</taxon>
        <taxon>Nematoda</taxon>
        <taxon>Chromadorea</taxon>
        <taxon>Rhabditida</taxon>
        <taxon>Rhabditina</taxon>
        <taxon>Diplogasteromorpha</taxon>
        <taxon>Diplogasteroidea</taxon>
        <taxon>Neodiplogasteridae</taxon>
        <taxon>Pristionchus</taxon>
    </lineage>
</organism>
<protein>
    <submittedName>
        <fullName evidence="2">Uncharacterized protein</fullName>
    </submittedName>
</protein>
<evidence type="ECO:0000313" key="3">
    <source>
        <dbReference type="Proteomes" id="UP001328107"/>
    </source>
</evidence>
<name>A0AAN5DII7_9BILA</name>